<reference evidence="3 4" key="2">
    <citation type="submission" date="2018-11" db="EMBL/GenBank/DDBJ databases">
        <authorList>
            <consortium name="Pathogen Informatics"/>
        </authorList>
    </citation>
    <scope>NUCLEOTIDE SEQUENCE [LARGE SCALE GENOMIC DNA]</scope>
    <source>
        <strain evidence="3 4">MHpl1</strain>
    </source>
</reference>
<feature type="compositionally biased region" description="Basic and acidic residues" evidence="1">
    <location>
        <begin position="1446"/>
        <end position="1464"/>
    </location>
</feature>
<proteinExistence type="predicted"/>
<accession>A0A158QN16</accession>
<feature type="compositionally biased region" description="Basic and acidic residues" evidence="1">
    <location>
        <begin position="1421"/>
        <end position="1439"/>
    </location>
</feature>
<feature type="region of interest" description="Disordered" evidence="1">
    <location>
        <begin position="353"/>
        <end position="373"/>
    </location>
</feature>
<sequence>MPSSKDDESKSSVLQRIEELRKLFVAFRRNKQAQKLDAEPVVHSTQPTKYDDQERTLFEDVQVKKRPAVSLRRKSSIKWKTDQQIWGQGDDTSVEEIVQHRDFRIAQKITAEAKKSKMIDTLLSQADTEVLRNLFESELARPTFKVFKEVKLLHVALNKLWEEIMCNIMKYNFEHEVHLFLCEREKVKARILDVMLICPQNLPDNWGSWVEGSNLESLLKSVHYEDAPVIPSPVAQSVPSQWTKHMKEIEVVKSKMQDLAERIKKQPDTGRQKVRVRKADSRKRKTRSKVERKDKKETVVLPAKKEEKLEKKKEETVVLPVKKEEKLEKKTEEVKESVEKSVVQEIQAASDYDNVKISTDDGGESFDPAHEKRLQEEIKKAEKGETGVIEMLCQQDIIVHDTKEQKEQVDVQKDTNVQDNETSSKQEKGLSGKSDSKSEKGKERVEEDGKDKKKGHIEEQKNEHSRTIRKRVKQRESYARKESTQGEKEKPQDFVKEREMRGEGKELETEVEMEVSEKVITCDKEALRTSSSHGEEFKTKEKQIKDEKIGTDSEKSVKIDREAEVTTTKGDREKELKDEERKEVKVELVEVKQDEKKVSITEVGKKLEKVKDDQKESLDKKEGKEKITAIGAEKKIEREGATADSRDKKEIEKKIAVVETISKVKEKMETDVESRSKKGEKKMIPTESFKKLVKKKEKIDKKQEIKTDSQDQKQIDNNVLPEETAKKVEENKEGGEESKNKKEGEKNVVLPEISKKIEKVEEKKEVKVESQDKKEGEKKVALPEPAKKVEEKKEVKVESQEKKEVEKKVAPPEPAKKVEEKKEVKVESQEKKEAEKKVAPSEPAKKVDEKKEVKVESQEKKEVEKKVAPPEPAKKVEEKKEVKVESQEKKEVEKKVAPPEPAKKVEEKKELKVESQEKKDVEKKVAPPEPAKKVEEKKEVKVESQEKKEAEKKVAPPEPAKKVEEKKEVKVESQEKKEVEKKVTPPEPAKKVEEKKEVKVESQEKKEVEKKVAPSEPAKKVEEKKEVKVESQEKKEVEKKVAPPEPAKKVEEQKEVKVESKDEKEGEKKIVPPESVKKDEKVEEKEVQLKGQDKKESEKVRRRSKDEKEREKKMIPAEIIKKIDEKNELKIESQDKKEGDKVLPAETRKKIEKVEENKELLLKGQEKKESERKMRAAVFKEFEKKNKVKLESKGKLESDQEVIASKTVNKVEDRKEIKMESKDKKEIDKKMTPAEAVRKDEEKKEVKLEGHVERESEKKVTPGEELKRIEEKMEIKAEKVDGKEEVKMQSQDNKESKKNIVAESFARVDKGEEKNGNQGKKEKDEKFGPTEIIKKMDRVDEKKQTNVESQNKKESGDKMAQAETAKIIDSRKETKGDRKEIVTEVDPIELKKIQEKKVQQLNEGERSADKRKTISIKTHKRIEERKKDKLENQREEEGGRTIPAEATKKDNVKNIQEEKMDGEKQVLPQKDVVKIGEKEDGKDAEVGEEKSTEEEEKDSKDLTSSEKEVRKEEQKKEQKAGNDVIANKMHSIKGSRKEQEKKEKLEKIAPDVAKHRTRQASTILSRQLNRRKELIRALFQGSADRALSDRIRSAESEQAAPLVPLTGQSAEKTVFEKVDTVARPVLSTLRRNKTRFKNEQTKDDQVKNDPPPPPTPPNPRIIAPQKPKKEPQEEFNIAEIISQRDFNLALRVMIEIKKHRILEDCLDQEETEKVRQFFDSEMSCPSYNVMRLIHEALNKCWEQIMDKCEEYRFPNEVVVFLCEREKRQSRSSSLQPRGRRRSKRHRKRKDEKRKGQRRKVPTAAPELLSQEAGIFNQKPTSEADELMKTTTLTTVTTETVRETGRSKRLPEISEQLVQDERRGKGPEAATLKRTQDENEVASGSGKSDEKEERKPDKNAEVSAAETPGDEEAVEIVPDNVNFGDRIPEKQLKGKGGEEDDENENKDDEKRDENQEQ</sequence>
<feature type="region of interest" description="Disordered" evidence="1">
    <location>
        <begin position="262"/>
        <end position="297"/>
    </location>
</feature>
<feature type="compositionally biased region" description="Basic and acidic residues" evidence="1">
    <location>
        <begin position="422"/>
        <end position="466"/>
    </location>
</feature>
<dbReference type="OrthoDB" id="5877494at2759"/>
<organism evidence="5">
    <name type="scientific">Haemonchus placei</name>
    <name type="common">Barber's pole worm</name>
    <dbReference type="NCBI Taxonomy" id="6290"/>
    <lineage>
        <taxon>Eukaryota</taxon>
        <taxon>Metazoa</taxon>
        <taxon>Ecdysozoa</taxon>
        <taxon>Nematoda</taxon>
        <taxon>Chromadorea</taxon>
        <taxon>Rhabditida</taxon>
        <taxon>Rhabditina</taxon>
        <taxon>Rhabditomorpha</taxon>
        <taxon>Strongyloidea</taxon>
        <taxon>Trichostrongylidae</taxon>
        <taxon>Haemonchus</taxon>
    </lineage>
</organism>
<feature type="region of interest" description="Disordered" evidence="1">
    <location>
        <begin position="1395"/>
        <end position="1564"/>
    </location>
</feature>
<dbReference type="EMBL" id="UZAF01017099">
    <property type="protein sequence ID" value="VDO37891.1"/>
    <property type="molecule type" value="Genomic_DNA"/>
</dbReference>
<feature type="compositionally biased region" description="Basic and acidic residues" evidence="1">
    <location>
        <begin position="515"/>
        <end position="579"/>
    </location>
</feature>
<feature type="compositionally biased region" description="Basic and acidic residues" evidence="1">
    <location>
        <begin position="1535"/>
        <end position="1554"/>
    </location>
</feature>
<feature type="domain" description="DUF7774" evidence="2">
    <location>
        <begin position="1683"/>
        <end position="1767"/>
    </location>
</feature>
<feature type="compositionally biased region" description="Basic and acidic residues" evidence="1">
    <location>
        <begin position="1471"/>
        <end position="1490"/>
    </location>
</feature>
<feature type="region of interest" description="Disordered" evidence="1">
    <location>
        <begin position="1214"/>
        <end position="1265"/>
    </location>
</feature>
<feature type="compositionally biased region" description="Basic and acidic residues" evidence="1">
    <location>
        <begin position="1946"/>
        <end position="1956"/>
    </location>
</feature>
<feature type="compositionally biased region" description="Basic and acidic residues" evidence="1">
    <location>
        <begin position="1279"/>
        <end position="1357"/>
    </location>
</feature>
<evidence type="ECO:0000313" key="4">
    <source>
        <dbReference type="Proteomes" id="UP000268014"/>
    </source>
</evidence>
<dbReference type="Pfam" id="PF24983">
    <property type="entry name" value="DUF7774"/>
    <property type="match status" value="2"/>
</dbReference>
<feature type="region of interest" description="Disordered" evidence="1">
    <location>
        <begin position="1629"/>
        <end position="1669"/>
    </location>
</feature>
<feature type="compositionally biased region" description="Basic and acidic residues" evidence="1">
    <location>
        <begin position="262"/>
        <end position="271"/>
    </location>
</feature>
<dbReference type="WBParaSite" id="HPLM_0000959301-mRNA-1">
    <property type="protein sequence ID" value="HPLM_0000959301-mRNA-1"/>
    <property type="gene ID" value="HPLM_0000959301"/>
</dbReference>
<feature type="compositionally biased region" description="Basic and acidic residues" evidence="1">
    <location>
        <begin position="288"/>
        <end position="297"/>
    </location>
</feature>
<keyword evidence="4" id="KW-1185">Reference proteome</keyword>
<reference evidence="5" key="1">
    <citation type="submission" date="2016-04" db="UniProtKB">
        <authorList>
            <consortium name="WormBaseParasite"/>
        </authorList>
    </citation>
    <scope>IDENTIFICATION</scope>
</reference>
<feature type="region of interest" description="Disordered" evidence="1">
    <location>
        <begin position="1279"/>
        <end position="1380"/>
    </location>
</feature>
<dbReference type="Proteomes" id="UP000268014">
    <property type="component" value="Unassembled WGS sequence"/>
</dbReference>
<feature type="compositionally biased region" description="Pro residues" evidence="1">
    <location>
        <begin position="1649"/>
        <end position="1659"/>
    </location>
</feature>
<feature type="compositionally biased region" description="Basic and acidic residues" evidence="1">
    <location>
        <begin position="1636"/>
        <end position="1647"/>
    </location>
</feature>
<dbReference type="OMA" id="VTGSMNI"/>
<feature type="compositionally biased region" description="Basic and acidic residues" evidence="1">
    <location>
        <begin position="697"/>
        <end position="714"/>
    </location>
</feature>
<feature type="compositionally biased region" description="Basic and acidic residues" evidence="1">
    <location>
        <begin position="474"/>
        <end position="508"/>
    </location>
</feature>
<feature type="region of interest" description="Disordered" evidence="1">
    <location>
        <begin position="1770"/>
        <end position="1956"/>
    </location>
</feature>
<gene>
    <name evidence="3" type="ORF">HPLM_LOCUS9585</name>
</gene>
<feature type="compositionally biased region" description="Basic and acidic residues" evidence="1">
    <location>
        <begin position="723"/>
        <end position="746"/>
    </location>
</feature>
<evidence type="ECO:0000256" key="1">
    <source>
        <dbReference type="SAM" id="MobiDB-lite"/>
    </source>
</evidence>
<feature type="compositionally biased region" description="Basic and acidic residues" evidence="1">
    <location>
        <begin position="1497"/>
        <end position="1520"/>
    </location>
</feature>
<name>A0A158QN16_HAEPC</name>
<feature type="compositionally biased region" description="Basic and acidic residues" evidence="1">
    <location>
        <begin position="1839"/>
        <end position="1851"/>
    </location>
</feature>
<feature type="compositionally biased region" description="Basic and acidic residues" evidence="1">
    <location>
        <begin position="403"/>
        <end position="413"/>
    </location>
</feature>
<feature type="compositionally biased region" description="Basic and acidic residues" evidence="1">
    <location>
        <begin position="1886"/>
        <end position="1899"/>
    </location>
</feature>
<evidence type="ECO:0000259" key="2">
    <source>
        <dbReference type="Pfam" id="PF24983"/>
    </source>
</evidence>
<feature type="compositionally biased region" description="Basic and acidic residues" evidence="1">
    <location>
        <begin position="1925"/>
        <end position="1936"/>
    </location>
</feature>
<feature type="compositionally biased region" description="Basic and acidic residues" evidence="1">
    <location>
        <begin position="1395"/>
        <end position="1412"/>
    </location>
</feature>
<dbReference type="InterPro" id="IPR056676">
    <property type="entry name" value="DUF7774"/>
</dbReference>
<feature type="compositionally biased region" description="Basic residues" evidence="1">
    <location>
        <begin position="1777"/>
        <end position="1800"/>
    </location>
</feature>
<feature type="compositionally biased region" description="Basic residues" evidence="1">
    <location>
        <begin position="272"/>
        <end position="287"/>
    </location>
</feature>
<evidence type="ECO:0000313" key="3">
    <source>
        <dbReference type="EMBL" id="VDO37891.1"/>
    </source>
</evidence>
<dbReference type="PANTHER" id="PTHR38630">
    <property type="entry name" value="PROTEIN CBG12780"/>
    <property type="match status" value="1"/>
</dbReference>
<evidence type="ECO:0000313" key="5">
    <source>
        <dbReference type="WBParaSite" id="HPLM_0000959301-mRNA-1"/>
    </source>
</evidence>
<feature type="compositionally biased region" description="Basic and acidic residues" evidence="1">
    <location>
        <begin position="1366"/>
        <end position="1380"/>
    </location>
</feature>
<feature type="compositionally biased region" description="Basic and acidic residues" evidence="1">
    <location>
        <begin position="753"/>
        <end position="1144"/>
    </location>
</feature>
<dbReference type="PANTHER" id="PTHR38630:SF1">
    <property type="entry name" value="DEK_C DOMAIN-CONTAINING PROTEIN-RELATED"/>
    <property type="match status" value="1"/>
</dbReference>
<dbReference type="STRING" id="6290.A0A158QN16"/>
<feature type="region of interest" description="Disordered" evidence="1">
    <location>
        <begin position="665"/>
        <end position="1144"/>
    </location>
</feature>
<protein>
    <submittedName>
        <fullName evidence="5">BAG domain-containing protein</fullName>
    </submittedName>
</protein>
<feature type="region of interest" description="Disordered" evidence="1">
    <location>
        <begin position="403"/>
        <end position="579"/>
    </location>
</feature>
<feature type="compositionally biased region" description="Basic and acidic residues" evidence="1">
    <location>
        <begin position="665"/>
        <end position="690"/>
    </location>
</feature>
<feature type="domain" description="DUF7774" evidence="2">
    <location>
        <begin position="100"/>
        <end position="195"/>
    </location>
</feature>
<feature type="compositionally biased region" description="Low complexity" evidence="1">
    <location>
        <begin position="1829"/>
        <end position="1838"/>
    </location>
</feature>